<dbReference type="Proteomes" id="UP000732377">
    <property type="component" value="Unassembled WGS sequence"/>
</dbReference>
<evidence type="ECO:0000313" key="2">
    <source>
        <dbReference type="EMBL" id="MBY6276026.1"/>
    </source>
</evidence>
<dbReference type="Pfam" id="PF14256">
    <property type="entry name" value="YwiC"/>
    <property type="match status" value="1"/>
</dbReference>
<dbReference type="RefSeq" id="WP_273378951.1">
    <property type="nucleotide sequence ID" value="NZ_PIUK01000053.1"/>
</dbReference>
<feature type="transmembrane region" description="Helical" evidence="1">
    <location>
        <begin position="128"/>
        <end position="146"/>
    </location>
</feature>
<dbReference type="EMBL" id="PIUK01000053">
    <property type="protein sequence ID" value="MBY6276026.1"/>
    <property type="molecule type" value="Genomic_DNA"/>
</dbReference>
<evidence type="ECO:0000256" key="1">
    <source>
        <dbReference type="SAM" id="Phobius"/>
    </source>
</evidence>
<protein>
    <recommendedName>
        <fullName evidence="4">YwiC-like protein</fullName>
    </recommendedName>
</protein>
<proteinExistence type="predicted"/>
<feature type="transmembrane region" description="Helical" evidence="1">
    <location>
        <begin position="246"/>
        <end position="266"/>
    </location>
</feature>
<feature type="transmembrane region" description="Helical" evidence="1">
    <location>
        <begin position="188"/>
        <end position="208"/>
    </location>
</feature>
<sequence length="276" mass="29079">MRLRPGPVPLPLPREHGAWAMVLTPAVVAVLALGPQPLGLVALLGWLTAYAARGPLEVLLGRGASGRAGMASAEPEVAGFWLLALAAAAAALLLPVAALRPAVLGLLAGALLLACLVFWLAQRGRTRSLLSGFLSVTGLMAGAPLYELAGAGGMSLRGWALTYACFAFFAGSIFRVKTMARERKRRSFHDLSVAVHFAFLAAAAYPAVRGWAPPLVPLALVPPLVWSVVCAWRARRRGAARLDRVGWSEVFLTVLFAGLTVLALRLPAWPPPAAHP</sequence>
<dbReference type="AlphaFoldDB" id="A0A953I9D3"/>
<keyword evidence="1" id="KW-0812">Transmembrane</keyword>
<feature type="transmembrane region" description="Helical" evidence="1">
    <location>
        <begin position="214"/>
        <end position="234"/>
    </location>
</feature>
<feature type="transmembrane region" description="Helical" evidence="1">
    <location>
        <begin position="158"/>
        <end position="176"/>
    </location>
</feature>
<gene>
    <name evidence="2" type="ORF">CWE10_07335</name>
</gene>
<reference evidence="2" key="1">
    <citation type="submission" date="2017-11" db="EMBL/GenBank/DDBJ databases">
        <title>Three new genomes from thermophilic consortium.</title>
        <authorList>
            <person name="Quaggio R."/>
            <person name="Amgarten D."/>
            <person name="Setubal J.C."/>
        </authorList>
    </citation>
    <scope>NUCLEOTIDE SEQUENCE</scope>
    <source>
        <strain evidence="2">ZCTH01-B2</strain>
    </source>
</reference>
<organism evidence="2 3">
    <name type="scientific">Symbiobacterium thermophilum</name>
    <dbReference type="NCBI Taxonomy" id="2734"/>
    <lineage>
        <taxon>Bacteria</taxon>
        <taxon>Bacillati</taxon>
        <taxon>Bacillota</taxon>
        <taxon>Clostridia</taxon>
        <taxon>Eubacteriales</taxon>
        <taxon>Symbiobacteriaceae</taxon>
        <taxon>Symbiobacterium</taxon>
    </lineage>
</organism>
<accession>A0A953I9D3</accession>
<name>A0A953I9D3_SYMTR</name>
<comment type="caution">
    <text evidence="2">The sequence shown here is derived from an EMBL/GenBank/DDBJ whole genome shotgun (WGS) entry which is preliminary data.</text>
</comment>
<keyword evidence="1" id="KW-0472">Membrane</keyword>
<feature type="transmembrane region" description="Helical" evidence="1">
    <location>
        <begin position="102"/>
        <end position="121"/>
    </location>
</feature>
<evidence type="ECO:0000313" key="3">
    <source>
        <dbReference type="Proteomes" id="UP000732377"/>
    </source>
</evidence>
<feature type="transmembrane region" description="Helical" evidence="1">
    <location>
        <begin position="20"/>
        <end position="47"/>
    </location>
</feature>
<evidence type="ECO:0008006" key="4">
    <source>
        <dbReference type="Google" id="ProtNLM"/>
    </source>
</evidence>
<dbReference type="InterPro" id="IPR025576">
    <property type="entry name" value="YwiC"/>
</dbReference>
<keyword evidence="1" id="KW-1133">Transmembrane helix</keyword>
<feature type="transmembrane region" description="Helical" evidence="1">
    <location>
        <begin position="77"/>
        <end position="96"/>
    </location>
</feature>